<organism evidence="1 2">
    <name type="scientific">Sphingomonas carotinifaciens</name>
    <dbReference type="NCBI Taxonomy" id="1166323"/>
    <lineage>
        <taxon>Bacteria</taxon>
        <taxon>Pseudomonadati</taxon>
        <taxon>Pseudomonadota</taxon>
        <taxon>Alphaproteobacteria</taxon>
        <taxon>Sphingomonadales</taxon>
        <taxon>Sphingomonadaceae</taxon>
        <taxon>Sphingomonas</taxon>
    </lineage>
</organism>
<keyword evidence="2" id="KW-1185">Reference proteome</keyword>
<dbReference type="EMBL" id="FNBI01000001">
    <property type="protein sequence ID" value="SDE64046.1"/>
    <property type="molecule type" value="Genomic_DNA"/>
</dbReference>
<accession>A0A1G7EKV7</accession>
<protein>
    <submittedName>
        <fullName evidence="1">Uncharacterized protein</fullName>
    </submittedName>
</protein>
<evidence type="ECO:0000313" key="1">
    <source>
        <dbReference type="EMBL" id="SDE64046.1"/>
    </source>
</evidence>
<sequence>MTRGYDTIYAASTCNVRNGVHMGRFLRRYTPVHTNRYCDTVAVVERGLYLPPKGELV</sequence>
<dbReference type="AlphaFoldDB" id="A0A1G7EKV7"/>
<evidence type="ECO:0000313" key="2">
    <source>
        <dbReference type="Proteomes" id="UP000323502"/>
    </source>
</evidence>
<name>A0A1G7EKV7_9SPHN</name>
<proteinExistence type="predicted"/>
<gene>
    <name evidence="1" type="ORF">SAMN05216557_1012</name>
</gene>
<dbReference type="Proteomes" id="UP000323502">
    <property type="component" value="Unassembled WGS sequence"/>
</dbReference>
<reference evidence="1 2" key="1">
    <citation type="submission" date="2016-10" db="EMBL/GenBank/DDBJ databases">
        <authorList>
            <person name="Varghese N."/>
            <person name="Submissions S."/>
        </authorList>
    </citation>
    <scope>NUCLEOTIDE SEQUENCE [LARGE SCALE GENOMIC DNA]</scope>
    <source>
        <strain evidence="1 2">S7-754</strain>
    </source>
</reference>